<protein>
    <submittedName>
        <fullName evidence="1">Uncharacterized protein</fullName>
    </submittedName>
</protein>
<sequence>MSPISKPNYRRRHIASPAKISTNSIPQIKPSVLASLVLSAQHFYLEHLCSASGVDRGSASQPTSETIAMREALEGPVDNSTLDVSEICDRLLSVAMNASSMAAGRFDIQIPAHNPSHTKRKAALLDNEAALSSCLTSSTKFKPAKDTNSFKKPQHGAATDAYAAVEEADYAIQNLHQIAEIAKKKVQATQTENDLAIAAKTLFAAKSGKAEDRAKEAAAMVTRTDKAADEAYDTSIQASSIGTAAWERLGEYDLTFGEKSELTRQALDLERTIDSTAAEAKKANNCYEAKAALAQMAEEKAETAVIYATMAAEKADMAKVELDSSKKAAHIVQERLDNLPNTKLQTVET</sequence>
<evidence type="ECO:0000313" key="2">
    <source>
        <dbReference type="Proteomes" id="UP000799302"/>
    </source>
</evidence>
<name>A0A6A6UE81_9PEZI</name>
<dbReference type="Proteomes" id="UP000799302">
    <property type="component" value="Unassembled WGS sequence"/>
</dbReference>
<keyword evidence="2" id="KW-1185">Reference proteome</keyword>
<gene>
    <name evidence="1" type="ORF">BT63DRAFT_439504</name>
</gene>
<evidence type="ECO:0000313" key="1">
    <source>
        <dbReference type="EMBL" id="KAF2670472.1"/>
    </source>
</evidence>
<dbReference type="AlphaFoldDB" id="A0A6A6UE81"/>
<organism evidence="1 2">
    <name type="scientific">Microthyrium microscopicum</name>
    <dbReference type="NCBI Taxonomy" id="703497"/>
    <lineage>
        <taxon>Eukaryota</taxon>
        <taxon>Fungi</taxon>
        <taxon>Dikarya</taxon>
        <taxon>Ascomycota</taxon>
        <taxon>Pezizomycotina</taxon>
        <taxon>Dothideomycetes</taxon>
        <taxon>Dothideomycetes incertae sedis</taxon>
        <taxon>Microthyriales</taxon>
        <taxon>Microthyriaceae</taxon>
        <taxon>Microthyrium</taxon>
    </lineage>
</organism>
<reference evidence="1" key="1">
    <citation type="journal article" date="2020" name="Stud. Mycol.">
        <title>101 Dothideomycetes genomes: a test case for predicting lifestyles and emergence of pathogens.</title>
        <authorList>
            <person name="Haridas S."/>
            <person name="Albert R."/>
            <person name="Binder M."/>
            <person name="Bloem J."/>
            <person name="Labutti K."/>
            <person name="Salamov A."/>
            <person name="Andreopoulos B."/>
            <person name="Baker S."/>
            <person name="Barry K."/>
            <person name="Bills G."/>
            <person name="Bluhm B."/>
            <person name="Cannon C."/>
            <person name="Castanera R."/>
            <person name="Culley D."/>
            <person name="Daum C."/>
            <person name="Ezra D."/>
            <person name="Gonzalez J."/>
            <person name="Henrissat B."/>
            <person name="Kuo A."/>
            <person name="Liang C."/>
            <person name="Lipzen A."/>
            <person name="Lutzoni F."/>
            <person name="Magnuson J."/>
            <person name="Mondo S."/>
            <person name="Nolan M."/>
            <person name="Ohm R."/>
            <person name="Pangilinan J."/>
            <person name="Park H.-J."/>
            <person name="Ramirez L."/>
            <person name="Alfaro M."/>
            <person name="Sun H."/>
            <person name="Tritt A."/>
            <person name="Yoshinaga Y."/>
            <person name="Zwiers L.-H."/>
            <person name="Turgeon B."/>
            <person name="Goodwin S."/>
            <person name="Spatafora J."/>
            <person name="Crous P."/>
            <person name="Grigoriev I."/>
        </authorList>
    </citation>
    <scope>NUCLEOTIDE SEQUENCE</scope>
    <source>
        <strain evidence="1">CBS 115976</strain>
    </source>
</reference>
<dbReference type="EMBL" id="MU004234">
    <property type="protein sequence ID" value="KAF2670472.1"/>
    <property type="molecule type" value="Genomic_DNA"/>
</dbReference>
<proteinExistence type="predicted"/>
<accession>A0A6A6UE81</accession>